<proteinExistence type="predicted"/>
<evidence type="ECO:0000256" key="1">
    <source>
        <dbReference type="SAM" id="SignalP"/>
    </source>
</evidence>
<dbReference type="EMBL" id="QRGR01000035">
    <property type="protein sequence ID" value="RDV11989.1"/>
    <property type="molecule type" value="Genomic_DNA"/>
</dbReference>
<dbReference type="RefSeq" id="WP_115567930.1">
    <property type="nucleotide sequence ID" value="NZ_QRGR01000035.1"/>
</dbReference>
<accession>A0A3D8L3C7</accession>
<evidence type="ECO:0000313" key="3">
    <source>
        <dbReference type="Proteomes" id="UP000256708"/>
    </source>
</evidence>
<evidence type="ECO:0000313" key="2">
    <source>
        <dbReference type="EMBL" id="RDV11989.1"/>
    </source>
</evidence>
<evidence type="ECO:0008006" key="4">
    <source>
        <dbReference type="Google" id="ProtNLM"/>
    </source>
</evidence>
<dbReference type="OrthoDB" id="853034at2"/>
<dbReference type="AlphaFoldDB" id="A0A3D8L3C7"/>
<keyword evidence="1" id="KW-0732">Signal</keyword>
<name>A0A3D8L3C7_9BACT</name>
<dbReference type="PROSITE" id="PS51257">
    <property type="entry name" value="PROKAR_LIPOPROTEIN"/>
    <property type="match status" value="1"/>
</dbReference>
<dbReference type="Proteomes" id="UP000256708">
    <property type="component" value="Unassembled WGS sequence"/>
</dbReference>
<feature type="chain" id="PRO_5017816161" description="Lipocalin-like domain-containing protein" evidence="1">
    <location>
        <begin position="24"/>
        <end position="171"/>
    </location>
</feature>
<comment type="caution">
    <text evidence="2">The sequence shown here is derived from an EMBL/GenBank/DDBJ whole genome shotgun (WGS) entry which is preliminary data.</text>
</comment>
<protein>
    <recommendedName>
        <fullName evidence="4">Lipocalin-like domain-containing protein</fullName>
    </recommendedName>
</protein>
<sequence>MKKLHLIALLLVVLCTFSLTGCKDDDENVSPRTAFLTDGVWRGDGIYVRPTSFLPFTNVTSLLRPLGEEELADQLDITTTTFEFERDGTFTATRNGDTQTGSWEFTNNEQSITISGDDIVLTGNNTNEATFDIVALTETQFTLDISVSEMGYDLSDYQGFDIDRFELRLVK</sequence>
<keyword evidence="3" id="KW-1185">Reference proteome</keyword>
<reference evidence="3" key="1">
    <citation type="submission" date="2018-08" db="EMBL/GenBank/DDBJ databases">
        <authorList>
            <person name="Liu Z.-W."/>
            <person name="Du Z.-J."/>
        </authorList>
    </citation>
    <scope>NUCLEOTIDE SEQUENCE [LARGE SCALE GENOMIC DNA]</scope>
    <source>
        <strain evidence="3">H4X</strain>
    </source>
</reference>
<feature type="signal peptide" evidence="1">
    <location>
        <begin position="1"/>
        <end position="23"/>
    </location>
</feature>
<organism evidence="2 3">
    <name type="scientific">Pontibacter diazotrophicus</name>
    <dbReference type="NCBI Taxonomy" id="1400979"/>
    <lineage>
        <taxon>Bacteria</taxon>
        <taxon>Pseudomonadati</taxon>
        <taxon>Bacteroidota</taxon>
        <taxon>Cytophagia</taxon>
        <taxon>Cytophagales</taxon>
        <taxon>Hymenobacteraceae</taxon>
        <taxon>Pontibacter</taxon>
    </lineage>
</organism>
<gene>
    <name evidence="2" type="ORF">DXT99_22935</name>
</gene>